<reference evidence="3 4" key="1">
    <citation type="submission" date="2016-07" db="EMBL/GenBank/DDBJ databases">
        <title>Pervasive Adenine N6-methylation of Active Genes in Fungi.</title>
        <authorList>
            <consortium name="DOE Joint Genome Institute"/>
            <person name="Mondo S.J."/>
            <person name="Dannebaum R.O."/>
            <person name="Kuo R.C."/>
            <person name="Labutti K."/>
            <person name="Haridas S."/>
            <person name="Kuo A."/>
            <person name="Salamov A."/>
            <person name="Ahrendt S.R."/>
            <person name="Lipzen A."/>
            <person name="Sullivan W."/>
            <person name="Andreopoulos W.B."/>
            <person name="Clum A."/>
            <person name="Lindquist E."/>
            <person name="Daum C."/>
            <person name="Ramamoorthy G.K."/>
            <person name="Gryganskyi A."/>
            <person name="Culley D."/>
            <person name="Magnuson J.K."/>
            <person name="James T.Y."/>
            <person name="O'Malley M.A."/>
            <person name="Stajich J.E."/>
            <person name="Spatafora J.W."/>
            <person name="Visel A."/>
            <person name="Grigoriev I.V."/>
        </authorList>
    </citation>
    <scope>NUCLEOTIDE SEQUENCE [LARGE SCALE GENOMIC DNA]</scope>
    <source>
        <strain evidence="3 4">ATCC 12442</strain>
    </source>
</reference>
<evidence type="ECO:0000256" key="1">
    <source>
        <dbReference type="ARBA" id="ARBA00022741"/>
    </source>
</evidence>
<dbReference type="OrthoDB" id="2144574at2759"/>
<protein>
    <submittedName>
        <fullName evidence="3">Uncharacterized protein</fullName>
    </submittedName>
</protein>
<dbReference type="GO" id="GO:0005783">
    <property type="term" value="C:endoplasmic reticulum"/>
    <property type="evidence" value="ECO:0007669"/>
    <property type="project" value="TreeGrafter"/>
</dbReference>
<name>A0A1Y1WLF5_9FUNG</name>
<evidence type="ECO:0000256" key="2">
    <source>
        <dbReference type="ARBA" id="ARBA00022840"/>
    </source>
</evidence>
<evidence type="ECO:0000313" key="4">
    <source>
        <dbReference type="Proteomes" id="UP000193922"/>
    </source>
</evidence>
<dbReference type="STRING" id="61395.A0A1Y1WLF5"/>
<accession>A0A1Y1WLF5</accession>
<dbReference type="RefSeq" id="XP_040747544.1">
    <property type="nucleotide sequence ID" value="XM_040890821.1"/>
</dbReference>
<keyword evidence="1" id="KW-0547">Nucleotide-binding</keyword>
<dbReference type="PANTHER" id="PTHR43272:SF33">
    <property type="entry name" value="AMP-BINDING DOMAIN-CONTAINING PROTEIN-RELATED"/>
    <property type="match status" value="1"/>
</dbReference>
<dbReference type="PANTHER" id="PTHR43272">
    <property type="entry name" value="LONG-CHAIN-FATTY-ACID--COA LIGASE"/>
    <property type="match status" value="1"/>
</dbReference>
<proteinExistence type="predicted"/>
<keyword evidence="2" id="KW-0067">ATP-binding</keyword>
<dbReference type="GO" id="GO:0005524">
    <property type="term" value="F:ATP binding"/>
    <property type="evidence" value="ECO:0007669"/>
    <property type="project" value="UniProtKB-KW"/>
</dbReference>
<dbReference type="Proteomes" id="UP000193922">
    <property type="component" value="Unassembled WGS sequence"/>
</dbReference>
<evidence type="ECO:0000313" key="3">
    <source>
        <dbReference type="EMBL" id="ORX74333.1"/>
    </source>
</evidence>
<dbReference type="AlphaFoldDB" id="A0A1Y1WLF5"/>
<comment type="caution">
    <text evidence="3">The sequence shown here is derived from an EMBL/GenBank/DDBJ whole genome shotgun (WGS) entry which is preliminary data.</text>
</comment>
<organism evidence="3 4">
    <name type="scientific">Linderina pennispora</name>
    <dbReference type="NCBI Taxonomy" id="61395"/>
    <lineage>
        <taxon>Eukaryota</taxon>
        <taxon>Fungi</taxon>
        <taxon>Fungi incertae sedis</taxon>
        <taxon>Zoopagomycota</taxon>
        <taxon>Kickxellomycotina</taxon>
        <taxon>Kickxellomycetes</taxon>
        <taxon>Kickxellales</taxon>
        <taxon>Kickxellaceae</taxon>
        <taxon>Linderina</taxon>
    </lineage>
</organism>
<keyword evidence="4" id="KW-1185">Reference proteome</keyword>
<gene>
    <name evidence="3" type="ORF">DL89DRAFT_300352</name>
</gene>
<dbReference type="EMBL" id="MCFD01000001">
    <property type="protein sequence ID" value="ORX74333.1"/>
    <property type="molecule type" value="Genomic_DNA"/>
</dbReference>
<dbReference type="GO" id="GO:0004467">
    <property type="term" value="F:long-chain fatty acid-CoA ligase activity"/>
    <property type="evidence" value="ECO:0007669"/>
    <property type="project" value="TreeGrafter"/>
</dbReference>
<sequence length="194" mass="22201">MLTSYVAPNLQQKCESYTLRNELCKDKLNVTDIYDGIKTVFDNFQCAVGLYQNKFVGDCIFDLAIQMFSGGTPDSECQQVAVHDPETFVPWARKLVGNPSASFAGRCTEKMVVDEVLSMLSKHDKQAKLQGYETIKKPHLDHRLFDIETNGILTSTSKLKRMQARNHYQNEIYQMYLGVQMAYVFMQFTSKQIV</sequence>
<dbReference type="GO" id="GO:0016020">
    <property type="term" value="C:membrane"/>
    <property type="evidence" value="ECO:0007669"/>
    <property type="project" value="TreeGrafter"/>
</dbReference>
<dbReference type="GeneID" id="63807469"/>